<protein>
    <recommendedName>
        <fullName evidence="2">Ubiquitin carboxyl-terminal hydrolase</fullName>
        <ecNumber evidence="2">3.4.19.12</ecNumber>
    </recommendedName>
</protein>
<dbReference type="FunFam" id="3.90.70.10:FF:000108">
    <property type="entry name" value="Ubiquitin carboxyl-terminal hydrolase"/>
    <property type="match status" value="1"/>
</dbReference>
<dbReference type="GO" id="GO:0004843">
    <property type="term" value="F:cysteine-type deubiquitinase activity"/>
    <property type="evidence" value="ECO:0007669"/>
    <property type="project" value="UniProtKB-UniRule"/>
</dbReference>
<reference evidence="5" key="1">
    <citation type="submission" date="2020-09" db="EMBL/GenBank/DDBJ databases">
        <title>Genome-Enabled Discovery of Anthraquinone Biosynthesis in Senna tora.</title>
        <authorList>
            <person name="Kang S.-H."/>
            <person name="Pandey R.P."/>
            <person name="Lee C.-M."/>
            <person name="Sim J.-S."/>
            <person name="Jeong J.-T."/>
            <person name="Choi B.-S."/>
            <person name="Jung M."/>
            <person name="Ginzburg D."/>
            <person name="Zhao K."/>
            <person name="Won S.Y."/>
            <person name="Oh T.-J."/>
            <person name="Yu Y."/>
            <person name="Kim N.-H."/>
            <person name="Lee O.R."/>
            <person name="Lee T.-H."/>
            <person name="Bashyal P."/>
            <person name="Kim T.-S."/>
            <person name="Lee W.-H."/>
            <person name="Kawkins C."/>
            <person name="Kim C.-K."/>
            <person name="Kim J.S."/>
            <person name="Ahn B.O."/>
            <person name="Rhee S.Y."/>
            <person name="Sohng J.K."/>
        </authorList>
    </citation>
    <scope>NUCLEOTIDE SEQUENCE</scope>
    <source>
        <tissue evidence="5">Leaf</tissue>
    </source>
</reference>
<dbReference type="InterPro" id="IPR038765">
    <property type="entry name" value="Papain-like_cys_pep_sf"/>
</dbReference>
<keyword evidence="2 5" id="KW-0378">Hydrolase</keyword>
<evidence type="ECO:0000313" key="5">
    <source>
        <dbReference type="EMBL" id="KAF7836124.1"/>
    </source>
</evidence>
<dbReference type="OrthoDB" id="429671at2759"/>
<dbReference type="GO" id="GO:0006508">
    <property type="term" value="P:proteolysis"/>
    <property type="evidence" value="ECO:0007669"/>
    <property type="project" value="UniProtKB-KW"/>
</dbReference>
<dbReference type="EMBL" id="JAAIUW010000004">
    <property type="protein sequence ID" value="KAF7836124.1"/>
    <property type="molecule type" value="Genomic_DNA"/>
</dbReference>
<feature type="compositionally biased region" description="Basic and acidic residues" evidence="3">
    <location>
        <begin position="508"/>
        <end position="517"/>
    </location>
</feature>
<dbReference type="EC" id="3.4.19.12" evidence="2"/>
<evidence type="ECO:0000313" key="6">
    <source>
        <dbReference type="Proteomes" id="UP000634136"/>
    </source>
</evidence>
<proteinExistence type="inferred from homology"/>
<sequence>MGKWRNRRIFRQRRSPTSASRFYDLHAPLPETWKDGIPLWEKKFCTSVGLVPWQKIVDTKNYMLCHSNVLDWNDSAAEEAFQNAKKHYFAKINRIHCDISPPDPDIYVDQIDWNPDIDPELIKELDHAYFAPPDEAERSLVKSKSRKDLAESGEDPWECADTKLNGDSENKKQEWSRWDSNVDASGKVGNSDNPWESGVSHGNGGLAKNAWKSGGRGVKLWGSNQVTDHNNQSRDRAEESNPWENGNQGILWPKDNGWGEVRNSSWNKQQLNNEGPTGRGWKNGGANEWKRKWQEDANATNDLQSGKYYRGWGSRTREDSLGRTSDSAGWKLILPVYYRISKTVVLFGSFTEGETRSLLLKQSSQKNEKPAEKKKLQFGSLDAVTGGSIGVITSASSSRINSPKAPASIPPSDSLKCNGVKIVNTANVISLNKSETINKNGNIANGSFAPSNTIGIKEVKKDKVLSTTLYDEDGSNQFTKLSLNASENGSLKNAYENGSVNGSSSKLSDQDSKKEPNGHIEDFNALLPRGLVNSGNLCFLNATMQALLSCSPFVHFLQELRTRNIPKVGYPTLTAFAQFITQFDMPSGSNLKKKDLATVETGSPFRPIMFESVLKNFTPDVPNSISGRPRQEDAQEFLSFVMDQIHDELLKLEGQSLSVNGGKSSLVSSVEDDDWETVGPKNKSAITRTQSFVPSELSDIFGGQLRSLVRAKGNRSATIQPYLFLQLDIYPDTVHSIEDALHVFSAPETLEGYRTSMNGKPGVVTARKSVQIQTLPKVMILHLMRFGYGSEGSTKLHKPVHFPLELVLGRDLLVSPSTEGRKYELVATITHHGREPSKGHYTADARYANGQWLRFDDASVTAIGTSKVLHDQAYVLFYKQI</sequence>
<keyword evidence="2" id="KW-0833">Ubl conjugation pathway</keyword>
<keyword evidence="2" id="KW-0788">Thiol protease</keyword>
<dbReference type="InterPro" id="IPR001394">
    <property type="entry name" value="Peptidase_C19_UCH"/>
</dbReference>
<organism evidence="5 6">
    <name type="scientific">Senna tora</name>
    <dbReference type="NCBI Taxonomy" id="362788"/>
    <lineage>
        <taxon>Eukaryota</taxon>
        <taxon>Viridiplantae</taxon>
        <taxon>Streptophyta</taxon>
        <taxon>Embryophyta</taxon>
        <taxon>Tracheophyta</taxon>
        <taxon>Spermatophyta</taxon>
        <taxon>Magnoliopsida</taxon>
        <taxon>eudicotyledons</taxon>
        <taxon>Gunneridae</taxon>
        <taxon>Pentapetalae</taxon>
        <taxon>rosids</taxon>
        <taxon>fabids</taxon>
        <taxon>Fabales</taxon>
        <taxon>Fabaceae</taxon>
        <taxon>Caesalpinioideae</taxon>
        <taxon>Cassia clade</taxon>
        <taxon>Senna</taxon>
    </lineage>
</organism>
<name>A0A834X124_9FABA</name>
<evidence type="ECO:0000256" key="3">
    <source>
        <dbReference type="SAM" id="MobiDB-lite"/>
    </source>
</evidence>
<feature type="compositionally biased region" description="Basic and acidic residues" evidence="3">
    <location>
        <begin position="160"/>
        <end position="177"/>
    </location>
</feature>
<comment type="caution">
    <text evidence="5">The sequence shown here is derived from an EMBL/GenBank/DDBJ whole genome shotgun (WGS) entry which is preliminary data.</text>
</comment>
<dbReference type="PROSITE" id="PS50235">
    <property type="entry name" value="USP_3"/>
    <property type="match status" value="1"/>
</dbReference>
<dbReference type="InterPro" id="IPR028889">
    <property type="entry name" value="USP"/>
</dbReference>
<comment type="similarity">
    <text evidence="1 2">Belongs to the peptidase C19 family.</text>
</comment>
<dbReference type="Gene3D" id="3.90.70.10">
    <property type="entry name" value="Cysteine proteinases"/>
    <property type="match status" value="1"/>
</dbReference>
<feature type="compositionally biased region" description="Polar residues" evidence="3">
    <location>
        <begin position="492"/>
        <end position="502"/>
    </location>
</feature>
<dbReference type="PROSITE" id="PS00972">
    <property type="entry name" value="USP_1"/>
    <property type="match status" value="1"/>
</dbReference>
<feature type="domain" description="USP" evidence="4">
    <location>
        <begin position="529"/>
        <end position="881"/>
    </location>
</feature>
<gene>
    <name evidence="5" type="ORF">G2W53_010983</name>
</gene>
<feature type="compositionally biased region" description="Polar residues" evidence="3">
    <location>
        <begin position="178"/>
        <end position="194"/>
    </location>
</feature>
<dbReference type="Proteomes" id="UP000634136">
    <property type="component" value="Unassembled WGS sequence"/>
</dbReference>
<keyword evidence="2" id="KW-0645">Protease</keyword>
<evidence type="ECO:0000256" key="2">
    <source>
        <dbReference type="RuleBase" id="RU366025"/>
    </source>
</evidence>
<dbReference type="Pfam" id="PF00443">
    <property type="entry name" value="UCH"/>
    <property type="match status" value="1"/>
</dbReference>
<dbReference type="PANTHER" id="PTHR34567">
    <property type="entry name" value="FK506-BINDING-LIKE PROTEIN"/>
    <property type="match status" value="1"/>
</dbReference>
<comment type="function">
    <text evidence="2">Recognizes and hydrolyzes the peptide bond at the C-terminal Gly of ubiquitin. Involved in the processing of poly-ubiquitin precursors as well as that of ubiquitinated proteins.</text>
</comment>
<dbReference type="SUPFAM" id="SSF54001">
    <property type="entry name" value="Cysteine proteinases"/>
    <property type="match status" value="1"/>
</dbReference>
<dbReference type="PANTHER" id="PTHR34567:SF9">
    <property type="entry name" value="CONTAINING PROTEIN, PUTATIVE-RELATED"/>
    <property type="match status" value="1"/>
</dbReference>
<evidence type="ECO:0000256" key="1">
    <source>
        <dbReference type="ARBA" id="ARBA00009085"/>
    </source>
</evidence>
<feature type="region of interest" description="Disordered" evidence="3">
    <location>
        <begin position="136"/>
        <end position="253"/>
    </location>
</feature>
<comment type="catalytic activity">
    <reaction evidence="2">
        <text>Thiol-dependent hydrolysis of ester, thioester, amide, peptide and isopeptide bonds formed by the C-terminal Gly of ubiquitin (a 76-residue protein attached to proteins as an intracellular targeting signal).</text>
        <dbReference type="EC" id="3.4.19.12"/>
    </reaction>
</comment>
<feature type="compositionally biased region" description="Basic and acidic residues" evidence="3">
    <location>
        <begin position="136"/>
        <end position="150"/>
    </location>
</feature>
<dbReference type="PROSITE" id="PS00973">
    <property type="entry name" value="USP_2"/>
    <property type="match status" value="1"/>
</dbReference>
<dbReference type="AlphaFoldDB" id="A0A834X124"/>
<feature type="region of interest" description="Disordered" evidence="3">
    <location>
        <begin position="492"/>
        <end position="517"/>
    </location>
</feature>
<evidence type="ECO:0000259" key="4">
    <source>
        <dbReference type="PROSITE" id="PS50235"/>
    </source>
</evidence>
<dbReference type="InterPro" id="IPR018200">
    <property type="entry name" value="USP_CS"/>
</dbReference>
<dbReference type="GO" id="GO:0016579">
    <property type="term" value="P:protein deubiquitination"/>
    <property type="evidence" value="ECO:0007669"/>
    <property type="project" value="InterPro"/>
</dbReference>
<accession>A0A834X124</accession>
<keyword evidence="6" id="KW-1185">Reference proteome</keyword>